<evidence type="ECO:0000313" key="4">
    <source>
        <dbReference type="EMBL" id="MFG1374925.1"/>
    </source>
</evidence>
<name>A0ABW7A1M2_9HYPH</name>
<dbReference type="EMBL" id="JBAFVH010000018">
    <property type="protein sequence ID" value="MFG1374925.1"/>
    <property type="molecule type" value="Genomic_DNA"/>
</dbReference>
<keyword evidence="1 4" id="KW-0378">Hydrolase</keyword>
<dbReference type="RefSeq" id="WP_393994488.1">
    <property type="nucleotide sequence ID" value="NZ_JBAFVH010000018.1"/>
</dbReference>
<dbReference type="Pfam" id="PF00857">
    <property type="entry name" value="Isochorismatase"/>
    <property type="match status" value="1"/>
</dbReference>
<feature type="compositionally biased region" description="Low complexity" evidence="2">
    <location>
        <begin position="193"/>
        <end position="212"/>
    </location>
</feature>
<dbReference type="GO" id="GO:0016787">
    <property type="term" value="F:hydrolase activity"/>
    <property type="evidence" value="ECO:0007669"/>
    <property type="project" value="UniProtKB-KW"/>
</dbReference>
<reference evidence="4 5" key="1">
    <citation type="submission" date="2024-02" db="EMBL/GenBank/DDBJ databases">
        <title>Expansion and revision of Xanthobacter and proposal of Roseixanthobacter gen. nov.</title>
        <authorList>
            <person name="Soltysiak M.P.M."/>
            <person name="Jalihal A."/>
            <person name="Ory A."/>
            <person name="Chrisophersen C."/>
            <person name="Lee A.D."/>
            <person name="Boulton J."/>
            <person name="Springer M."/>
        </authorList>
    </citation>
    <scope>NUCLEOTIDE SEQUENCE [LARGE SCALE GENOMIC DNA]</scope>
    <source>
        <strain evidence="4 5">23A</strain>
    </source>
</reference>
<evidence type="ECO:0000259" key="3">
    <source>
        <dbReference type="Pfam" id="PF00857"/>
    </source>
</evidence>
<dbReference type="EC" id="3.-.-.-" evidence="4"/>
<dbReference type="InterPro" id="IPR000868">
    <property type="entry name" value="Isochorismatase-like_dom"/>
</dbReference>
<keyword evidence="5" id="KW-1185">Reference proteome</keyword>
<dbReference type="Gene3D" id="3.40.50.850">
    <property type="entry name" value="Isochorismatase-like"/>
    <property type="match status" value="1"/>
</dbReference>
<feature type="domain" description="Isochorismatase-like" evidence="3">
    <location>
        <begin position="23"/>
        <end position="194"/>
    </location>
</feature>
<gene>
    <name evidence="4" type="ORF">V5F32_22325</name>
</gene>
<dbReference type="SUPFAM" id="SSF52499">
    <property type="entry name" value="Isochorismatase-like hydrolases"/>
    <property type="match status" value="1"/>
</dbReference>
<evidence type="ECO:0000256" key="1">
    <source>
        <dbReference type="ARBA" id="ARBA00022801"/>
    </source>
</evidence>
<protein>
    <submittedName>
        <fullName evidence="4">Isochorismatase family cysteine hydrolase</fullName>
        <ecNumber evidence="4">3.-.-.-</ecNumber>
    </submittedName>
</protein>
<comment type="caution">
    <text evidence="4">The sequence shown here is derived from an EMBL/GenBank/DDBJ whole genome shotgun (WGS) entry which is preliminary data.</text>
</comment>
<dbReference type="Proteomes" id="UP001604002">
    <property type="component" value="Unassembled WGS sequence"/>
</dbReference>
<dbReference type="CDD" id="cd00431">
    <property type="entry name" value="cysteine_hydrolases"/>
    <property type="match status" value="1"/>
</dbReference>
<dbReference type="PANTHER" id="PTHR43540">
    <property type="entry name" value="PEROXYUREIDOACRYLATE/UREIDOACRYLATE AMIDOHYDROLASE-RELATED"/>
    <property type="match status" value="1"/>
</dbReference>
<feature type="region of interest" description="Disordered" evidence="2">
    <location>
        <begin position="193"/>
        <end position="225"/>
    </location>
</feature>
<organism evidence="4 5">
    <name type="scientific">Xanthobacter oligotrophicus</name>
    <dbReference type="NCBI Taxonomy" id="2607286"/>
    <lineage>
        <taxon>Bacteria</taxon>
        <taxon>Pseudomonadati</taxon>
        <taxon>Pseudomonadota</taxon>
        <taxon>Alphaproteobacteria</taxon>
        <taxon>Hyphomicrobiales</taxon>
        <taxon>Xanthobacteraceae</taxon>
        <taxon>Xanthobacter</taxon>
    </lineage>
</organism>
<dbReference type="InterPro" id="IPR036380">
    <property type="entry name" value="Isochorismatase-like_sf"/>
</dbReference>
<accession>A0ABW7A1M2</accession>
<evidence type="ECO:0000313" key="5">
    <source>
        <dbReference type="Proteomes" id="UP001604002"/>
    </source>
</evidence>
<proteinExistence type="predicted"/>
<sequence length="225" mass="23875">MTRTEPVPLADFPDRFAPAHTALLIIIDMQKDFCVDGFAASAAGRPLQAAQAIVPAIADLRAAARRAGVLVCHVGFWTLPGHLSDSGPWLAQRRRSTYASDRIAIAGTRGADFVPELSPVEGEVGVHKHRYSAFKGTDLDMVLRAHGIAAVAVCGVSTNVCVESTLHDAFEHGYYVTAVGDACASWDTDLHRASPAGRRVSGSRSASGVKSAMARDPPRSMRAAQ</sequence>
<evidence type="ECO:0000256" key="2">
    <source>
        <dbReference type="SAM" id="MobiDB-lite"/>
    </source>
</evidence>
<dbReference type="InterPro" id="IPR050272">
    <property type="entry name" value="Isochorismatase-like_hydrls"/>
</dbReference>